<dbReference type="PANTHER" id="PTHR46825:SF9">
    <property type="entry name" value="BETA-LACTAMASE-RELATED DOMAIN-CONTAINING PROTEIN"/>
    <property type="match status" value="1"/>
</dbReference>
<keyword evidence="2" id="KW-0732">Signal</keyword>
<feature type="domain" description="Beta-lactamase-related" evidence="3">
    <location>
        <begin position="41"/>
        <end position="356"/>
    </location>
</feature>
<evidence type="ECO:0000259" key="3">
    <source>
        <dbReference type="Pfam" id="PF00144"/>
    </source>
</evidence>
<keyword evidence="4" id="KW-0378">Hydrolase</keyword>
<dbReference type="Proteomes" id="UP001596058">
    <property type="component" value="Unassembled WGS sequence"/>
</dbReference>
<dbReference type="SUPFAM" id="SSF56601">
    <property type="entry name" value="beta-lactamase/transpeptidase-like"/>
    <property type="match status" value="1"/>
</dbReference>
<keyword evidence="5" id="KW-1185">Reference proteome</keyword>
<dbReference type="EMBL" id="JBHSPA010000009">
    <property type="protein sequence ID" value="MFC5823480.1"/>
    <property type="molecule type" value="Genomic_DNA"/>
</dbReference>
<feature type="transmembrane region" description="Helical" evidence="1">
    <location>
        <begin position="480"/>
        <end position="503"/>
    </location>
</feature>
<feature type="chain" id="PRO_5045692758" evidence="2">
    <location>
        <begin position="29"/>
        <end position="625"/>
    </location>
</feature>
<sequence>MWPLTLPRLLLVAALSLAVVWAPAPASAAPVPDTRELADFFDAAMATGLEADHVPGAVVSVVGGGKTLFSKGYGLADRENRTPFDPGGSLVRIASITKLFTWTAVMQQVQEGRLDLHADVNRYLTAFRVPATYPQPITLEHLMNHTAGFEDRTIGLGARRKADVPPLGTYLAENMPARVRPPGEVSSYSNYGAALAGYIVSRVSGRPYDQYVQEHILDPLGMRHTTAAEPVPASLAAGLARGYDYEQGTYQRKPFVFDNLAPDGSISATANDMARFMLAHLEGGPILGESTARLMHQRSFAADPRIDGYAHGFKEQTVNGHRVIMHDGSWAGFQSALLLVPDADVGLFVSTNSIGGVEAVTRLLPAFFDRFLPGDRAAPSARSGRTVTPVAGFYKPARLVESTIEKVLTLTNSSRLRVNGDGRLAFQGRTWSPLAPGLYQQDGGRERLAFVTNGAGDVYAATDGPAYELLPWWDTPPPNLILVALSAGTALTAVLGLPSAAALRRLRRRPSRAPRPPRAPRAWRAGRILAGLAGAVGLAFVVLFALTLAGPTSILYGVPASLRALLLLPPLFLGLTIAAITTTVIGWRQRHIGVLARGHQVMLLAGMLALLWFCRHWNLLGWQFG</sequence>
<name>A0ABW1CF51_9ACTN</name>
<dbReference type="Pfam" id="PF00144">
    <property type="entry name" value="Beta-lactamase"/>
    <property type="match status" value="1"/>
</dbReference>
<dbReference type="GO" id="GO:0016787">
    <property type="term" value="F:hydrolase activity"/>
    <property type="evidence" value="ECO:0007669"/>
    <property type="project" value="UniProtKB-KW"/>
</dbReference>
<feature type="transmembrane region" description="Helical" evidence="1">
    <location>
        <begin position="566"/>
        <end position="587"/>
    </location>
</feature>
<protein>
    <submittedName>
        <fullName evidence="4">Serine hydrolase domain-containing protein</fullName>
        <ecNumber evidence="4">3.-.-.-</ecNumber>
    </submittedName>
</protein>
<evidence type="ECO:0000313" key="5">
    <source>
        <dbReference type="Proteomes" id="UP001596058"/>
    </source>
</evidence>
<proteinExistence type="predicted"/>
<dbReference type="InterPro" id="IPR012338">
    <property type="entry name" value="Beta-lactam/transpept-like"/>
</dbReference>
<feature type="signal peptide" evidence="2">
    <location>
        <begin position="1"/>
        <end position="28"/>
    </location>
</feature>
<dbReference type="Gene3D" id="3.40.710.10">
    <property type="entry name" value="DD-peptidase/beta-lactamase superfamily"/>
    <property type="match status" value="1"/>
</dbReference>
<dbReference type="InterPro" id="IPR001466">
    <property type="entry name" value="Beta-lactam-related"/>
</dbReference>
<dbReference type="PANTHER" id="PTHR46825">
    <property type="entry name" value="D-ALANYL-D-ALANINE-CARBOXYPEPTIDASE/ENDOPEPTIDASE AMPH"/>
    <property type="match status" value="1"/>
</dbReference>
<dbReference type="EC" id="3.-.-.-" evidence="4"/>
<dbReference type="RefSeq" id="WP_379513013.1">
    <property type="nucleotide sequence ID" value="NZ_JBHSPA010000009.1"/>
</dbReference>
<evidence type="ECO:0000313" key="4">
    <source>
        <dbReference type="EMBL" id="MFC5823480.1"/>
    </source>
</evidence>
<organism evidence="4 5">
    <name type="scientific">Nonomuraea insulae</name>
    <dbReference type="NCBI Taxonomy" id="1616787"/>
    <lineage>
        <taxon>Bacteria</taxon>
        <taxon>Bacillati</taxon>
        <taxon>Actinomycetota</taxon>
        <taxon>Actinomycetes</taxon>
        <taxon>Streptosporangiales</taxon>
        <taxon>Streptosporangiaceae</taxon>
        <taxon>Nonomuraea</taxon>
    </lineage>
</organism>
<reference evidence="5" key="1">
    <citation type="journal article" date="2019" name="Int. J. Syst. Evol. Microbiol.">
        <title>The Global Catalogue of Microorganisms (GCM) 10K type strain sequencing project: providing services to taxonomists for standard genome sequencing and annotation.</title>
        <authorList>
            <consortium name="The Broad Institute Genomics Platform"/>
            <consortium name="The Broad Institute Genome Sequencing Center for Infectious Disease"/>
            <person name="Wu L."/>
            <person name="Ma J."/>
        </authorList>
    </citation>
    <scope>NUCLEOTIDE SEQUENCE [LARGE SCALE GENOMIC DNA]</scope>
    <source>
        <strain evidence="5">CCUG 53903</strain>
    </source>
</reference>
<evidence type="ECO:0000256" key="2">
    <source>
        <dbReference type="SAM" id="SignalP"/>
    </source>
</evidence>
<feature type="transmembrane region" description="Helical" evidence="1">
    <location>
        <begin position="524"/>
        <end position="546"/>
    </location>
</feature>
<evidence type="ECO:0000256" key="1">
    <source>
        <dbReference type="SAM" id="Phobius"/>
    </source>
</evidence>
<keyword evidence="1" id="KW-0472">Membrane</keyword>
<accession>A0ABW1CF51</accession>
<gene>
    <name evidence="4" type="ORF">ACFPZ3_06420</name>
</gene>
<dbReference type="InterPro" id="IPR050491">
    <property type="entry name" value="AmpC-like"/>
</dbReference>
<keyword evidence="1" id="KW-1133">Transmembrane helix</keyword>
<feature type="transmembrane region" description="Helical" evidence="1">
    <location>
        <begin position="594"/>
        <end position="613"/>
    </location>
</feature>
<keyword evidence="1" id="KW-0812">Transmembrane</keyword>
<comment type="caution">
    <text evidence="4">The sequence shown here is derived from an EMBL/GenBank/DDBJ whole genome shotgun (WGS) entry which is preliminary data.</text>
</comment>